<dbReference type="Pfam" id="PF17921">
    <property type="entry name" value="Integrase_H2C2"/>
    <property type="match status" value="1"/>
</dbReference>
<dbReference type="Gene3D" id="1.10.340.70">
    <property type="match status" value="1"/>
</dbReference>
<reference evidence="4" key="2">
    <citation type="submission" date="2025-08" db="UniProtKB">
        <authorList>
            <consortium name="Ensembl"/>
        </authorList>
    </citation>
    <scope>IDENTIFICATION</scope>
    <source>
        <strain evidence="4">Hd-rR</strain>
    </source>
</reference>
<dbReference type="InterPro" id="IPR001584">
    <property type="entry name" value="Integrase_cat-core"/>
</dbReference>
<keyword evidence="5" id="KW-1185">Reference proteome</keyword>
<evidence type="ECO:0000313" key="5">
    <source>
        <dbReference type="Proteomes" id="UP000001038"/>
    </source>
</evidence>
<dbReference type="Bgee" id="ENSORLG00000024426">
    <property type="expression patterns" value="Expressed in sexually immature organism and 1 other cell type or tissue"/>
</dbReference>
<dbReference type="GeneTree" id="ENSGT01140000283146"/>
<dbReference type="Proteomes" id="UP000001038">
    <property type="component" value="Chromosome 20"/>
</dbReference>
<dbReference type="PANTHER" id="PTHR37984">
    <property type="entry name" value="PROTEIN CBG26694"/>
    <property type="match status" value="1"/>
</dbReference>
<dbReference type="STRING" id="8090.ENSORLP00000040028"/>
<dbReference type="PANTHER" id="PTHR37984:SF9">
    <property type="entry name" value="INTEGRASE CATALYTIC DOMAIN-CONTAINING PROTEIN"/>
    <property type="match status" value="1"/>
</dbReference>
<feature type="domain" description="Integrase catalytic" evidence="3">
    <location>
        <begin position="120"/>
        <end position="228"/>
    </location>
</feature>
<evidence type="ECO:0000259" key="3">
    <source>
        <dbReference type="PROSITE" id="PS50994"/>
    </source>
</evidence>
<dbReference type="Ensembl" id="ENSORLT00000041197.1">
    <property type="protein sequence ID" value="ENSORLP00000040028.1"/>
    <property type="gene ID" value="ENSORLG00000024426.1"/>
</dbReference>
<reference evidence="4" key="3">
    <citation type="submission" date="2025-09" db="UniProtKB">
        <authorList>
            <consortium name="Ensembl"/>
        </authorList>
    </citation>
    <scope>IDENTIFICATION</scope>
    <source>
        <strain evidence="4">Hd-rR</strain>
    </source>
</reference>
<accession>A0A3B3I7K6</accession>
<protein>
    <recommendedName>
        <fullName evidence="1">Gypsy retrotransposon integrase-like protein 1</fullName>
    </recommendedName>
</protein>
<evidence type="ECO:0000256" key="1">
    <source>
        <dbReference type="ARBA" id="ARBA00039658"/>
    </source>
</evidence>
<dbReference type="GO" id="GO:0015074">
    <property type="term" value="P:DNA integration"/>
    <property type="evidence" value="ECO:0007669"/>
    <property type="project" value="InterPro"/>
</dbReference>
<dbReference type="InterPro" id="IPR036397">
    <property type="entry name" value="RNaseH_sf"/>
</dbReference>
<sequence length="307" mass="35408">MADDPTMNMLKDTIYKGWPQYRKQCPLELWEYWTFRCDLVLEDGLILKGKRIVIPKALRNDILDILHTGHQGETKCILLARESVFWPGISSTIREMVKGCHVCSMFQPAQQKLPIMQPDLPTRPWEILGSDIFEFDSHKYLIIVDYSSRFPVVRLLPDISARTVCTYFKSVLGEHGLPSTIIADCDTQYVSEEFKKRYEDSNITLKFSSPCHHQANSVAERAVGTVKALWKKAKRTIPGLTQHCGCTEEHHWMTTCHHHMSYQKMNGMETKIHFIVSCLFIYYFFNCVVIIPPMVILGLNLFVGAFL</sequence>
<keyword evidence="2" id="KW-0472">Membrane</keyword>
<dbReference type="SUPFAM" id="SSF53098">
    <property type="entry name" value="Ribonuclease H-like"/>
    <property type="match status" value="1"/>
</dbReference>
<dbReference type="InterPro" id="IPR041588">
    <property type="entry name" value="Integrase_H2C2"/>
</dbReference>
<reference evidence="4 5" key="1">
    <citation type="journal article" date="2007" name="Nature">
        <title>The medaka draft genome and insights into vertebrate genome evolution.</title>
        <authorList>
            <person name="Kasahara M."/>
            <person name="Naruse K."/>
            <person name="Sasaki S."/>
            <person name="Nakatani Y."/>
            <person name="Qu W."/>
            <person name="Ahsan B."/>
            <person name="Yamada T."/>
            <person name="Nagayasu Y."/>
            <person name="Doi K."/>
            <person name="Kasai Y."/>
            <person name="Jindo T."/>
            <person name="Kobayashi D."/>
            <person name="Shimada A."/>
            <person name="Toyoda A."/>
            <person name="Kuroki Y."/>
            <person name="Fujiyama A."/>
            <person name="Sasaki T."/>
            <person name="Shimizu A."/>
            <person name="Asakawa S."/>
            <person name="Shimizu N."/>
            <person name="Hashimoto S."/>
            <person name="Yang J."/>
            <person name="Lee Y."/>
            <person name="Matsushima K."/>
            <person name="Sugano S."/>
            <person name="Sakaizumi M."/>
            <person name="Narita T."/>
            <person name="Ohishi K."/>
            <person name="Haga S."/>
            <person name="Ohta F."/>
            <person name="Nomoto H."/>
            <person name="Nogata K."/>
            <person name="Morishita T."/>
            <person name="Endo T."/>
            <person name="Shin-I T."/>
            <person name="Takeda H."/>
            <person name="Morishita S."/>
            <person name="Kohara Y."/>
        </authorList>
    </citation>
    <scope>NUCLEOTIDE SEQUENCE [LARGE SCALE GENOMIC DNA]</scope>
    <source>
        <strain evidence="4 5">Hd-rR</strain>
    </source>
</reference>
<evidence type="ECO:0000313" key="4">
    <source>
        <dbReference type="Ensembl" id="ENSORLP00000040028.1"/>
    </source>
</evidence>
<dbReference type="FunFam" id="1.10.340.70:FF:000003">
    <property type="entry name" value="Protein CBG25708"/>
    <property type="match status" value="1"/>
</dbReference>
<keyword evidence="2" id="KW-0812">Transmembrane</keyword>
<dbReference type="GO" id="GO:0003676">
    <property type="term" value="F:nucleic acid binding"/>
    <property type="evidence" value="ECO:0007669"/>
    <property type="project" value="InterPro"/>
</dbReference>
<dbReference type="PROSITE" id="PS50994">
    <property type="entry name" value="INTEGRASE"/>
    <property type="match status" value="1"/>
</dbReference>
<organism evidence="4 5">
    <name type="scientific">Oryzias latipes</name>
    <name type="common">Japanese rice fish</name>
    <name type="synonym">Japanese killifish</name>
    <dbReference type="NCBI Taxonomy" id="8090"/>
    <lineage>
        <taxon>Eukaryota</taxon>
        <taxon>Metazoa</taxon>
        <taxon>Chordata</taxon>
        <taxon>Craniata</taxon>
        <taxon>Vertebrata</taxon>
        <taxon>Euteleostomi</taxon>
        <taxon>Actinopterygii</taxon>
        <taxon>Neopterygii</taxon>
        <taxon>Teleostei</taxon>
        <taxon>Neoteleostei</taxon>
        <taxon>Acanthomorphata</taxon>
        <taxon>Ovalentaria</taxon>
        <taxon>Atherinomorphae</taxon>
        <taxon>Beloniformes</taxon>
        <taxon>Adrianichthyidae</taxon>
        <taxon>Oryziinae</taxon>
        <taxon>Oryzias</taxon>
    </lineage>
</organism>
<dbReference type="AlphaFoldDB" id="A0A3B3I7K6"/>
<keyword evidence="2" id="KW-1133">Transmembrane helix</keyword>
<dbReference type="InParanoid" id="A0A3B3I7K6"/>
<dbReference type="InterPro" id="IPR050951">
    <property type="entry name" value="Retrovirus_Pol_polyprotein"/>
</dbReference>
<evidence type="ECO:0000256" key="2">
    <source>
        <dbReference type="SAM" id="Phobius"/>
    </source>
</evidence>
<dbReference type="InterPro" id="IPR012337">
    <property type="entry name" value="RNaseH-like_sf"/>
</dbReference>
<dbReference type="Gene3D" id="3.30.420.10">
    <property type="entry name" value="Ribonuclease H-like superfamily/Ribonuclease H"/>
    <property type="match status" value="1"/>
</dbReference>
<proteinExistence type="predicted"/>
<name>A0A3B3I7K6_ORYLA</name>
<feature type="transmembrane region" description="Helical" evidence="2">
    <location>
        <begin position="280"/>
        <end position="303"/>
    </location>
</feature>